<comment type="catalytic activity">
    <reaction evidence="1">
        <text>2-phosphoglycolate + H2O = glycolate + phosphate</text>
        <dbReference type="Rhea" id="RHEA:14369"/>
        <dbReference type="ChEBI" id="CHEBI:15377"/>
        <dbReference type="ChEBI" id="CHEBI:29805"/>
        <dbReference type="ChEBI" id="CHEBI:43474"/>
        <dbReference type="ChEBI" id="CHEBI:58033"/>
        <dbReference type="EC" id="3.1.3.18"/>
    </reaction>
</comment>
<keyword evidence="5" id="KW-0378">Hydrolase</keyword>
<dbReference type="InterPro" id="IPR006439">
    <property type="entry name" value="HAD-SF_hydro_IA"/>
</dbReference>
<sequence>MITQPTIIFDLDRTLADTISDIVSAMNRTLAKYGIDQVSACEVSHLTGKGGLKSMISHAFRVNDTSLADELLNEIFAACVEDYRLNLIHETALYPDVRAALEKLRAEGWLLGVCTNKPVKQAEELLQGLGTYDLFAAITGADSFEFKKPDPRHLTQTIEIAGGNLARAIMVGDTQNDILTAQNAGIPVIAVDFGYSEKHVKDYKPDRVISSFSALFDEAAKLITCQTQGPLWSNAD</sequence>
<dbReference type="InterPro" id="IPR041492">
    <property type="entry name" value="HAD_2"/>
</dbReference>
<evidence type="ECO:0000313" key="5">
    <source>
        <dbReference type="EMBL" id="KZL19389.1"/>
    </source>
</evidence>
<evidence type="ECO:0000256" key="1">
    <source>
        <dbReference type="ARBA" id="ARBA00000830"/>
    </source>
</evidence>
<dbReference type="InterPro" id="IPR023198">
    <property type="entry name" value="PGP-like_dom2"/>
</dbReference>
<comment type="pathway">
    <text evidence="2">Organic acid metabolism; glycolate biosynthesis; glycolate from 2-phosphoglycolate: step 1/1.</text>
</comment>
<comment type="similarity">
    <text evidence="3">Belongs to the HAD-like hydrolase superfamily. CbbY/CbbZ/Gph/YieH family.</text>
</comment>
<dbReference type="SFLD" id="SFLDG01129">
    <property type="entry name" value="C1.5:_HAD__Beta-PGM__Phosphata"/>
    <property type="match status" value="1"/>
</dbReference>
<dbReference type="Pfam" id="PF13419">
    <property type="entry name" value="HAD_2"/>
    <property type="match status" value="1"/>
</dbReference>
<dbReference type="PATRIC" id="fig|989403.3.peg.2288"/>
<proteinExistence type="inferred from homology"/>
<dbReference type="InterPro" id="IPR023214">
    <property type="entry name" value="HAD_sf"/>
</dbReference>
<evidence type="ECO:0000256" key="4">
    <source>
        <dbReference type="ARBA" id="ARBA00013078"/>
    </source>
</evidence>
<dbReference type="InterPro" id="IPR036412">
    <property type="entry name" value="HAD-like_sf"/>
</dbReference>
<comment type="caution">
    <text evidence="5">The sequence shown here is derived from an EMBL/GenBank/DDBJ whole genome shotgun (WGS) entry which is preliminary data.</text>
</comment>
<dbReference type="OrthoDB" id="9793014at2"/>
<evidence type="ECO:0000256" key="3">
    <source>
        <dbReference type="ARBA" id="ARBA00006171"/>
    </source>
</evidence>
<dbReference type="RefSeq" id="WP_068005639.1">
    <property type="nucleotide sequence ID" value="NZ_FOFM01000002.1"/>
</dbReference>
<dbReference type="GO" id="GO:0005829">
    <property type="term" value="C:cytosol"/>
    <property type="evidence" value="ECO:0007669"/>
    <property type="project" value="TreeGrafter"/>
</dbReference>
<accession>A0A165Z038</accession>
<evidence type="ECO:0000256" key="2">
    <source>
        <dbReference type="ARBA" id="ARBA00004818"/>
    </source>
</evidence>
<protein>
    <recommendedName>
        <fullName evidence="4">phosphoglycolate phosphatase</fullName>
        <ecNumber evidence="4">3.1.3.18</ecNumber>
    </recommendedName>
</protein>
<dbReference type="Proteomes" id="UP000076577">
    <property type="component" value="Unassembled WGS sequence"/>
</dbReference>
<dbReference type="NCBIfam" id="TIGR01549">
    <property type="entry name" value="HAD-SF-IA-v1"/>
    <property type="match status" value="1"/>
</dbReference>
<dbReference type="Gene3D" id="3.40.50.1000">
    <property type="entry name" value="HAD superfamily/HAD-like"/>
    <property type="match status" value="1"/>
</dbReference>
<organism evidence="5 6">
    <name type="scientific">Pseudovibrio axinellae</name>
    <dbReference type="NCBI Taxonomy" id="989403"/>
    <lineage>
        <taxon>Bacteria</taxon>
        <taxon>Pseudomonadati</taxon>
        <taxon>Pseudomonadota</taxon>
        <taxon>Alphaproteobacteria</taxon>
        <taxon>Hyphomicrobiales</taxon>
        <taxon>Stappiaceae</taxon>
        <taxon>Pseudovibrio</taxon>
    </lineage>
</organism>
<dbReference type="FunFam" id="3.40.50.1000:FF:000022">
    <property type="entry name" value="Phosphoglycolate phosphatase"/>
    <property type="match status" value="1"/>
</dbReference>
<dbReference type="PANTHER" id="PTHR43434:SF1">
    <property type="entry name" value="PHOSPHOGLYCOLATE PHOSPHATASE"/>
    <property type="match status" value="1"/>
</dbReference>
<gene>
    <name evidence="5" type="primary">gph_4</name>
    <name evidence="5" type="ORF">PsAD2_02145</name>
</gene>
<dbReference type="PANTHER" id="PTHR43434">
    <property type="entry name" value="PHOSPHOGLYCOLATE PHOSPHATASE"/>
    <property type="match status" value="1"/>
</dbReference>
<dbReference type="SFLD" id="SFLDS00003">
    <property type="entry name" value="Haloacid_Dehalogenase"/>
    <property type="match status" value="1"/>
</dbReference>
<dbReference type="EC" id="3.1.3.18" evidence="4"/>
<dbReference type="GO" id="GO:0006281">
    <property type="term" value="P:DNA repair"/>
    <property type="evidence" value="ECO:0007669"/>
    <property type="project" value="TreeGrafter"/>
</dbReference>
<dbReference type="GO" id="GO:0008967">
    <property type="term" value="F:phosphoglycolate phosphatase activity"/>
    <property type="evidence" value="ECO:0007669"/>
    <property type="project" value="UniProtKB-EC"/>
</dbReference>
<dbReference type="InterPro" id="IPR050155">
    <property type="entry name" value="HAD-like_hydrolase_sf"/>
</dbReference>
<reference evidence="5 6" key="1">
    <citation type="journal article" date="2016" name="Front. Microbiol.">
        <title>Comparative Genomic Analysis Reveals a Diverse Repertoire of Genes Involved in Prokaryote-Eukaryote Interactions within the Pseudovibrio Genus.</title>
        <authorList>
            <person name="Romano S."/>
            <person name="Fernandez-Guerra A."/>
            <person name="Reen F.J."/>
            <person name="Glockner F.O."/>
            <person name="Crowley S.P."/>
            <person name="O'Sullivan O."/>
            <person name="Cotter P.D."/>
            <person name="Adams C."/>
            <person name="Dobson A.D."/>
            <person name="O'Gara F."/>
        </authorList>
    </citation>
    <scope>NUCLEOTIDE SEQUENCE [LARGE SCALE GENOMIC DNA]</scope>
    <source>
        <strain evidence="5 6">Ad2</strain>
    </source>
</reference>
<dbReference type="EMBL" id="LMCB01000015">
    <property type="protein sequence ID" value="KZL19389.1"/>
    <property type="molecule type" value="Genomic_DNA"/>
</dbReference>
<dbReference type="AlphaFoldDB" id="A0A165Z038"/>
<dbReference type="SUPFAM" id="SSF56784">
    <property type="entry name" value="HAD-like"/>
    <property type="match status" value="1"/>
</dbReference>
<evidence type="ECO:0000313" key="6">
    <source>
        <dbReference type="Proteomes" id="UP000076577"/>
    </source>
</evidence>
<name>A0A165Z038_9HYPH</name>
<dbReference type="Gene3D" id="1.10.150.240">
    <property type="entry name" value="Putative phosphatase, domain 2"/>
    <property type="match status" value="1"/>
</dbReference>
<keyword evidence="6" id="KW-1185">Reference proteome</keyword>
<dbReference type="STRING" id="989403.SAMN05421798_102563"/>